<keyword evidence="2" id="KW-1185">Reference proteome</keyword>
<reference evidence="1 2" key="1">
    <citation type="submission" date="2020-08" db="EMBL/GenBank/DDBJ databases">
        <title>A novel species.</title>
        <authorList>
            <person name="Gao J."/>
        </authorList>
    </citation>
    <scope>NUCLEOTIDE SEQUENCE [LARGE SCALE GENOMIC DNA]</scope>
    <source>
        <strain evidence="1 2">CRXT-G-22</strain>
    </source>
</reference>
<dbReference type="RefSeq" id="WP_187751876.1">
    <property type="nucleotide sequence ID" value="NZ_CP060828.1"/>
</dbReference>
<proteinExistence type="predicted"/>
<accession>A0A7H0IQ87</accession>
<dbReference type="AlphaFoldDB" id="A0A7H0IQ87"/>
<keyword evidence="1" id="KW-0808">Transferase</keyword>
<dbReference type="Gene3D" id="3.30.565.10">
    <property type="entry name" value="Histidine kinase-like ATPase, C-terminal domain"/>
    <property type="match status" value="1"/>
</dbReference>
<sequence>MSVSLLPAERRAIAPAATDRSHTEVLTHLVREGLPVPPGGLGSLWSAAAEKLGTRRVEGKGRQPELVYLAHVHGCPDAPLPRDPGPLPPDVLGLLRAPADGKTLSGYAKELGVRRTQTQALARYARTLLGAPTLACLVHRALPRLRHAGHTAPAAAAPVTASLQTELPGDASAVTAARGWVRATHAWLRWTGPAAHAAEAAGHLVANAVLHGLPEDTFHGHLLLKASATEASELLLDVTDHNPRFPQFDRSTGRAGADRGLRQIAWLGAQVTWRTAPNALGKTVRAAFPPARPLEEPA</sequence>
<evidence type="ECO:0000313" key="2">
    <source>
        <dbReference type="Proteomes" id="UP000516052"/>
    </source>
</evidence>
<dbReference type="Proteomes" id="UP000516052">
    <property type="component" value="Chromosome"/>
</dbReference>
<organism evidence="1 2">
    <name type="scientific">Streptomyces roseirectus</name>
    <dbReference type="NCBI Taxonomy" id="2768066"/>
    <lineage>
        <taxon>Bacteria</taxon>
        <taxon>Bacillati</taxon>
        <taxon>Actinomycetota</taxon>
        <taxon>Actinomycetes</taxon>
        <taxon>Kitasatosporales</taxon>
        <taxon>Streptomycetaceae</taxon>
        <taxon>Streptomyces</taxon>
    </lineage>
</organism>
<evidence type="ECO:0000313" key="1">
    <source>
        <dbReference type="EMBL" id="QNP74953.1"/>
    </source>
</evidence>
<dbReference type="GO" id="GO:0016301">
    <property type="term" value="F:kinase activity"/>
    <property type="evidence" value="ECO:0007669"/>
    <property type="project" value="UniProtKB-KW"/>
</dbReference>
<dbReference type="KEGG" id="sroi:IAG44_39755"/>
<dbReference type="InterPro" id="IPR036890">
    <property type="entry name" value="HATPase_C_sf"/>
</dbReference>
<gene>
    <name evidence="1" type="ORF">IAG44_39755</name>
</gene>
<keyword evidence="1" id="KW-0418">Kinase</keyword>
<name>A0A7H0IQ87_9ACTN</name>
<dbReference type="EMBL" id="CP060828">
    <property type="protein sequence ID" value="QNP74953.1"/>
    <property type="molecule type" value="Genomic_DNA"/>
</dbReference>
<protein>
    <submittedName>
        <fullName evidence="1">Sensor histidine kinase</fullName>
    </submittedName>
</protein>